<dbReference type="EMBL" id="LWGR01000021">
    <property type="protein sequence ID" value="KZM68135.1"/>
    <property type="molecule type" value="Genomic_DNA"/>
</dbReference>
<dbReference type="AlphaFoldDB" id="A0A164H226"/>
<dbReference type="STRING" id="455432.AWN90_09340"/>
<organism evidence="1 2">
    <name type="scientific">Nocardia terpenica</name>
    <dbReference type="NCBI Taxonomy" id="455432"/>
    <lineage>
        <taxon>Bacteria</taxon>
        <taxon>Bacillati</taxon>
        <taxon>Actinomycetota</taxon>
        <taxon>Actinomycetes</taxon>
        <taxon>Mycobacteriales</taxon>
        <taxon>Nocardiaceae</taxon>
        <taxon>Nocardia</taxon>
    </lineage>
</organism>
<sequence>MANQFLTPQLIAQQALATLYESLVMVPLVYTDISSEFTAQKPGNTIMVRKPAVFQAQNFVQGSGIQLQSANEGNIPVTLNQVADVSFSVTSQELTLSIVNFDEQLLTPACMALAEKIDRDILSLRSQITQTVGVQGGNNVANWNAPEVLIDAARVLDVAKVPVDGRAVVTGPYTKANWLNSQLLKFVMNSGNTDALRKASIGQNLFGFDAYQTQNVKAPTSAPATGSGLPTTEAGVAFHQSAFCFASAPLELAPGSFASVQSYSGLSVRVAYQYDILQKQTIVSLDTLYGVQVLDPNRACLVQGALA</sequence>
<dbReference type="Proteomes" id="UP000076512">
    <property type="component" value="Unassembled WGS sequence"/>
</dbReference>
<comment type="caution">
    <text evidence="1">The sequence shown here is derived from an EMBL/GenBank/DDBJ whole genome shotgun (WGS) entry which is preliminary data.</text>
</comment>
<keyword evidence="2" id="KW-1185">Reference proteome</keyword>
<proteinExistence type="predicted"/>
<evidence type="ECO:0000313" key="1">
    <source>
        <dbReference type="EMBL" id="KZM68135.1"/>
    </source>
</evidence>
<evidence type="ECO:0000313" key="2">
    <source>
        <dbReference type="Proteomes" id="UP000076512"/>
    </source>
</evidence>
<dbReference type="RefSeq" id="WP_067579473.1">
    <property type="nucleotide sequence ID" value="NZ_JABMCZ010000002.1"/>
</dbReference>
<accession>A0A164H226</accession>
<dbReference type="OrthoDB" id="3987726at2"/>
<protein>
    <submittedName>
        <fullName evidence="1">Uncharacterized protein</fullName>
    </submittedName>
</protein>
<name>A0A164H226_9NOCA</name>
<gene>
    <name evidence="1" type="ORF">AWN90_09340</name>
</gene>
<reference evidence="1 2" key="1">
    <citation type="submission" date="2016-04" db="EMBL/GenBank/DDBJ databases">
        <authorList>
            <person name="Evans L.H."/>
            <person name="Alamgir A."/>
            <person name="Owens N."/>
            <person name="Weber N.D."/>
            <person name="Virtaneva K."/>
            <person name="Barbian K."/>
            <person name="Babar A."/>
            <person name="Rosenke K."/>
        </authorList>
    </citation>
    <scope>NUCLEOTIDE SEQUENCE [LARGE SCALE GENOMIC DNA]</scope>
    <source>
        <strain evidence="1 2">IFM 0406</strain>
    </source>
</reference>